<keyword evidence="3" id="KW-0238">DNA-binding</keyword>
<dbReference type="InterPro" id="IPR000847">
    <property type="entry name" value="LysR_HTH_N"/>
</dbReference>
<feature type="domain" description="HTH lysR-type" evidence="5">
    <location>
        <begin position="1"/>
        <end position="58"/>
    </location>
</feature>
<keyword evidence="2" id="KW-0805">Transcription regulation</keyword>
<proteinExistence type="inferred from homology"/>
<dbReference type="InterPro" id="IPR050950">
    <property type="entry name" value="HTH-type_LysR_regulators"/>
</dbReference>
<dbReference type="PRINTS" id="PR00039">
    <property type="entry name" value="HTHLYSR"/>
</dbReference>
<dbReference type="GO" id="GO:0005829">
    <property type="term" value="C:cytosol"/>
    <property type="evidence" value="ECO:0007669"/>
    <property type="project" value="TreeGrafter"/>
</dbReference>
<dbReference type="InterPro" id="IPR005119">
    <property type="entry name" value="LysR_subst-bd"/>
</dbReference>
<dbReference type="Gene3D" id="3.40.190.290">
    <property type="match status" value="1"/>
</dbReference>
<keyword evidence="4" id="KW-0804">Transcription</keyword>
<dbReference type="EMBL" id="PGUY01000038">
    <property type="protein sequence ID" value="PLT29540.1"/>
    <property type="molecule type" value="Genomic_DNA"/>
</dbReference>
<keyword evidence="7" id="KW-1185">Reference proteome</keyword>
<dbReference type="GO" id="GO:0003700">
    <property type="term" value="F:DNA-binding transcription factor activity"/>
    <property type="evidence" value="ECO:0007669"/>
    <property type="project" value="InterPro"/>
</dbReference>
<dbReference type="CDD" id="cd05466">
    <property type="entry name" value="PBP2_LTTR_substrate"/>
    <property type="match status" value="1"/>
</dbReference>
<gene>
    <name evidence="6" type="ORF">CUU66_12510</name>
</gene>
<protein>
    <submittedName>
        <fullName evidence="6">LysR family transcriptional regulator</fullName>
    </submittedName>
</protein>
<evidence type="ECO:0000313" key="6">
    <source>
        <dbReference type="EMBL" id="PLT29540.1"/>
    </source>
</evidence>
<dbReference type="Gene3D" id="1.10.10.10">
    <property type="entry name" value="Winged helix-like DNA-binding domain superfamily/Winged helix DNA-binding domain"/>
    <property type="match status" value="1"/>
</dbReference>
<evidence type="ECO:0000256" key="1">
    <source>
        <dbReference type="ARBA" id="ARBA00009437"/>
    </source>
</evidence>
<evidence type="ECO:0000256" key="4">
    <source>
        <dbReference type="ARBA" id="ARBA00023163"/>
    </source>
</evidence>
<evidence type="ECO:0000259" key="5">
    <source>
        <dbReference type="PROSITE" id="PS50931"/>
    </source>
</evidence>
<dbReference type="PROSITE" id="PS50931">
    <property type="entry name" value="HTH_LYSR"/>
    <property type="match status" value="1"/>
</dbReference>
<dbReference type="Pfam" id="PF00126">
    <property type="entry name" value="HTH_1"/>
    <property type="match status" value="1"/>
</dbReference>
<dbReference type="GO" id="GO:0003677">
    <property type="term" value="F:DNA binding"/>
    <property type="evidence" value="ECO:0007669"/>
    <property type="project" value="UniProtKB-KW"/>
</dbReference>
<dbReference type="InterPro" id="IPR036390">
    <property type="entry name" value="WH_DNA-bd_sf"/>
</dbReference>
<dbReference type="Pfam" id="PF03466">
    <property type="entry name" value="LysR_substrate"/>
    <property type="match status" value="1"/>
</dbReference>
<accession>A0A2N5M5A7</accession>
<evidence type="ECO:0000256" key="2">
    <source>
        <dbReference type="ARBA" id="ARBA00023015"/>
    </source>
</evidence>
<dbReference type="AlphaFoldDB" id="A0A2N5M5A7"/>
<reference evidence="6 7" key="1">
    <citation type="submission" date="2017-11" db="EMBL/GenBank/DDBJ databases">
        <title>Comparitive Functional Genomics of Dry Heat Resistant strains isolated from the Viking Spacecraft.</title>
        <authorList>
            <person name="Seuylemezian A."/>
            <person name="Cooper K."/>
            <person name="Vaishampayan P."/>
        </authorList>
    </citation>
    <scope>NUCLEOTIDE SEQUENCE [LARGE SCALE GENOMIC DNA]</scope>
    <source>
        <strain evidence="6 7">V1-29</strain>
    </source>
</reference>
<evidence type="ECO:0000313" key="7">
    <source>
        <dbReference type="Proteomes" id="UP000234748"/>
    </source>
</evidence>
<dbReference type="SUPFAM" id="SSF46785">
    <property type="entry name" value="Winged helix' DNA-binding domain"/>
    <property type="match status" value="1"/>
</dbReference>
<dbReference type="PANTHER" id="PTHR30419:SF28">
    <property type="entry name" value="HTH-TYPE TRANSCRIPTIONAL REGULATOR BSDA"/>
    <property type="match status" value="1"/>
</dbReference>
<dbReference type="OrthoDB" id="9803735at2"/>
<sequence>MDIRQLKYFVTIAEEGKITTAAKKLNIAQPPLSRQLKQMEEELGVILFDRDNKSLNLTLEGERLLLRAKELLNKLDETMVEVQELRKDASGILSVGSNLYCASLILSKVVDIREKNPGLTFKVWEGETIHLIKMLSKRQIEIAITNSPITEKSISQMTLKSDPYVLVLPEKWMWNGSEQCRLEEIIDLPLILLRPNYGLGAYGQIVNEFQRLDLEPNILCECQDLIMLLGLVSSGFGATILPLSLLSLHSLGGLRVIQLKDQTLISEPKVIWRKNSYLSKAAKEFLNLF</sequence>
<dbReference type="FunFam" id="1.10.10.10:FF:000001">
    <property type="entry name" value="LysR family transcriptional regulator"/>
    <property type="match status" value="1"/>
</dbReference>
<comment type="caution">
    <text evidence="6">The sequence shown here is derived from an EMBL/GenBank/DDBJ whole genome shotgun (WGS) entry which is preliminary data.</text>
</comment>
<dbReference type="RefSeq" id="WP_101642656.1">
    <property type="nucleotide sequence ID" value="NZ_PGUY01000038.1"/>
</dbReference>
<dbReference type="SUPFAM" id="SSF53850">
    <property type="entry name" value="Periplasmic binding protein-like II"/>
    <property type="match status" value="1"/>
</dbReference>
<dbReference type="Proteomes" id="UP000234748">
    <property type="component" value="Unassembled WGS sequence"/>
</dbReference>
<dbReference type="PANTHER" id="PTHR30419">
    <property type="entry name" value="HTH-TYPE TRANSCRIPTIONAL REGULATOR YBHD"/>
    <property type="match status" value="1"/>
</dbReference>
<name>A0A2N5M5A7_9BACI</name>
<comment type="similarity">
    <text evidence="1">Belongs to the LysR transcriptional regulatory family.</text>
</comment>
<dbReference type="InterPro" id="IPR036388">
    <property type="entry name" value="WH-like_DNA-bd_sf"/>
</dbReference>
<organism evidence="6 7">
    <name type="scientific">Peribacillus deserti</name>
    <dbReference type="NCBI Taxonomy" id="673318"/>
    <lineage>
        <taxon>Bacteria</taxon>
        <taxon>Bacillati</taxon>
        <taxon>Bacillota</taxon>
        <taxon>Bacilli</taxon>
        <taxon>Bacillales</taxon>
        <taxon>Bacillaceae</taxon>
        <taxon>Peribacillus</taxon>
    </lineage>
</organism>
<evidence type="ECO:0000256" key="3">
    <source>
        <dbReference type="ARBA" id="ARBA00023125"/>
    </source>
</evidence>